<evidence type="ECO:0000313" key="3">
    <source>
        <dbReference type="Proteomes" id="UP000010716"/>
    </source>
</evidence>
<accession>F5L9D6</accession>
<reference evidence="1 3" key="1">
    <citation type="journal article" date="2011" name="J. Bacteriol.">
        <title>Draft genome sequence of the thermoalkaliphilic Caldalkalibacillus thermarum strain TA2.A1.</title>
        <authorList>
            <person name="Kalamorz F."/>
            <person name="Keis S."/>
            <person name="McMillan D.G."/>
            <person name="Olsson K."/>
            <person name="Stanton J.A."/>
            <person name="Stockwell P."/>
            <person name="Black M.A."/>
            <person name="Klingeman D.M."/>
            <person name="Land M.L."/>
            <person name="Han C.S."/>
            <person name="Martin S.L."/>
            <person name="Becher S.A."/>
            <person name="Peddie C.J."/>
            <person name="Morgan H.W."/>
            <person name="Matthies D."/>
            <person name="Preiss L."/>
            <person name="Meier T."/>
            <person name="Brown S.D."/>
            <person name="Cook G.M."/>
        </authorList>
    </citation>
    <scope>NUCLEOTIDE SEQUENCE [LARGE SCALE GENOMIC DNA]</scope>
    <source>
        <strain evidence="1 3">TA2.A1</strain>
    </source>
</reference>
<keyword evidence="4" id="KW-1185">Reference proteome</keyword>
<gene>
    <name evidence="1" type="ORF">CathTA2_2441</name>
    <name evidence="2" type="ORF">HUR95_00775</name>
</gene>
<proteinExistence type="predicted"/>
<reference evidence="2 4" key="2">
    <citation type="journal article" date="2020" name="Extremophiles">
        <title>Genomic analysis of Caldalkalibacillus thermarum TA2.A1 reveals aerobic alkaliphilic metabolism and evolutionary hallmarks linking alkaliphilic bacteria and plant life.</title>
        <authorList>
            <person name="de Jong S.I."/>
            <person name="van den Broek M.A."/>
            <person name="Merkel A.Y."/>
            <person name="de la Torre Cortes P."/>
            <person name="Kalamorz F."/>
            <person name="Cook G.M."/>
            <person name="van Loosdrecht M.C.M."/>
            <person name="McMillan D.G.G."/>
        </authorList>
    </citation>
    <scope>NUCLEOTIDE SEQUENCE [LARGE SCALE GENOMIC DNA]</scope>
    <source>
        <strain evidence="2 4">TA2.A1</strain>
    </source>
</reference>
<evidence type="ECO:0000313" key="1">
    <source>
        <dbReference type="EMBL" id="EGL82078.1"/>
    </source>
</evidence>
<dbReference type="Proteomes" id="UP000825179">
    <property type="component" value="Chromosome"/>
</dbReference>
<dbReference type="EMBL" id="AFCE01000156">
    <property type="protein sequence ID" value="EGL82078.1"/>
    <property type="molecule type" value="Genomic_DNA"/>
</dbReference>
<dbReference type="AlphaFoldDB" id="F5L9D6"/>
<sequence length="66" mass="7801">MQFKPMQRAAMRTLANAIDHFVYELRKDEALLAYFDRNLPVKTHILESVGLFLEAYLEEKTREEAK</sequence>
<evidence type="ECO:0000313" key="2">
    <source>
        <dbReference type="EMBL" id="QZT34007.1"/>
    </source>
</evidence>
<dbReference type="Proteomes" id="UP000010716">
    <property type="component" value="Unassembled WGS sequence"/>
</dbReference>
<dbReference type="KEGG" id="cthu:HUR95_00775"/>
<reference evidence="2" key="3">
    <citation type="submission" date="2021-08" db="EMBL/GenBank/DDBJ databases">
        <authorList>
            <person name="de Jong S."/>
            <person name="van den Broek M."/>
            <person name="Merkel A."/>
            <person name="de la Torre Cortes P."/>
            <person name="Kalamorz F."/>
            <person name="Cook G."/>
            <person name="van Loosdrecht M."/>
            <person name="McMillan D."/>
        </authorList>
    </citation>
    <scope>NUCLEOTIDE SEQUENCE</scope>
    <source>
        <strain evidence="2">TA2.A1</strain>
    </source>
</reference>
<evidence type="ECO:0000313" key="4">
    <source>
        <dbReference type="Proteomes" id="UP000825179"/>
    </source>
</evidence>
<dbReference type="EMBL" id="CP082237">
    <property type="protein sequence ID" value="QZT34007.1"/>
    <property type="molecule type" value="Genomic_DNA"/>
</dbReference>
<name>F5L9D6_CALTT</name>
<protein>
    <submittedName>
        <fullName evidence="1">Uncharacterized protein</fullName>
    </submittedName>
</protein>
<dbReference type="RefSeq" id="WP_007505815.1">
    <property type="nucleotide sequence ID" value="NZ_AFCE01000156.1"/>
</dbReference>
<organism evidence="1 3">
    <name type="scientific">Caldalkalibacillus thermarum (strain TA2.A1)</name>
    <dbReference type="NCBI Taxonomy" id="986075"/>
    <lineage>
        <taxon>Bacteria</taxon>
        <taxon>Bacillati</taxon>
        <taxon>Bacillota</taxon>
        <taxon>Bacilli</taxon>
        <taxon>Bacillales</taxon>
        <taxon>Bacillaceae</taxon>
        <taxon>Caldalkalibacillus</taxon>
    </lineage>
</organism>